<evidence type="ECO:0008006" key="4">
    <source>
        <dbReference type="Google" id="ProtNLM"/>
    </source>
</evidence>
<evidence type="ECO:0000256" key="1">
    <source>
        <dbReference type="SAM" id="MobiDB-lite"/>
    </source>
</evidence>
<dbReference type="PANTHER" id="PTHR12631">
    <property type="entry name" value="ALPHA-L-IDURONIDASE"/>
    <property type="match status" value="1"/>
</dbReference>
<dbReference type="Proteomes" id="UP001500213">
    <property type="component" value="Unassembled WGS sequence"/>
</dbReference>
<name>A0ABP8AML2_9MICO</name>
<feature type="compositionally biased region" description="Low complexity" evidence="1">
    <location>
        <begin position="44"/>
        <end position="55"/>
    </location>
</feature>
<sequence length="540" mass="56452">MNLAFVKRLFSGRRNRIIGGTALLVVVAVVVVGAVATHGDKTDAASSSHTATSTPTPTPQPCGEPATTDAARFVGSPVIQLPSPKLCVATSAASVAYSIKNVDGTVVGQGSAPVKAGAAYLSFPAPGYYTVSATAGPTKLATTIMVVDRVASGQPALVSNLGVAAHPGSARNGDIVRYQKDVGASMVRYDMLWSQVEKTKGHYVFPAAYTKLADDVHKSGGQLLPIIDYGNKLYDGGKVPSSSEGIAAFAAYAAAVVKKFHPAAIEVMNEFNNAPLNDSACGLTPECYLPMLKATYQAVKAADPKVLVVGAVTAKEDDAWIGHLLELGGGQYLDVISTHPYNALLPPETYYDTAFPATEAMIRQKAGKDIPLWVTEGGWPSPGKRDQGDLLVRGITMAYAAGVQRYVWYDLIDDKIGPGVWPGEGQMGLFSVTSANQIVPKPSAYALLEFGRQLGGKPLVKKDDTAKPVYSYEFGTDAAPTRVIWATTSTPITLTTDKPVTVTGDLGGRTVMAPQNGVVKLTATASPVYVSGAVSSVAVG</sequence>
<dbReference type="EMBL" id="BAABBX010000006">
    <property type="protein sequence ID" value="GAA4186481.1"/>
    <property type="molecule type" value="Genomic_DNA"/>
</dbReference>
<dbReference type="RefSeq" id="WP_344774485.1">
    <property type="nucleotide sequence ID" value="NZ_BAABBX010000006.1"/>
</dbReference>
<evidence type="ECO:0000313" key="2">
    <source>
        <dbReference type="EMBL" id="GAA4186481.1"/>
    </source>
</evidence>
<dbReference type="InterPro" id="IPR017853">
    <property type="entry name" value="GH"/>
</dbReference>
<reference evidence="3" key="1">
    <citation type="journal article" date="2019" name="Int. J. Syst. Evol. Microbiol.">
        <title>The Global Catalogue of Microorganisms (GCM) 10K type strain sequencing project: providing services to taxonomists for standard genome sequencing and annotation.</title>
        <authorList>
            <consortium name="The Broad Institute Genomics Platform"/>
            <consortium name="The Broad Institute Genome Sequencing Center for Infectious Disease"/>
            <person name="Wu L."/>
            <person name="Ma J."/>
        </authorList>
    </citation>
    <scope>NUCLEOTIDE SEQUENCE [LARGE SCALE GENOMIC DNA]</scope>
    <source>
        <strain evidence="3">JCM 17593</strain>
    </source>
</reference>
<dbReference type="InterPro" id="IPR051923">
    <property type="entry name" value="Glycosyl_Hydrolase_39"/>
</dbReference>
<keyword evidence="3" id="KW-1185">Reference proteome</keyword>
<feature type="region of interest" description="Disordered" evidence="1">
    <location>
        <begin position="41"/>
        <end position="66"/>
    </location>
</feature>
<gene>
    <name evidence="2" type="ORF">GCM10022288_10130</name>
</gene>
<dbReference type="PANTHER" id="PTHR12631:SF10">
    <property type="entry name" value="BETA-XYLOSIDASE-LIKE PROTEIN-RELATED"/>
    <property type="match status" value="1"/>
</dbReference>
<proteinExistence type="predicted"/>
<accession>A0ABP8AML2</accession>
<dbReference type="Gene3D" id="3.20.20.80">
    <property type="entry name" value="Glycosidases"/>
    <property type="match status" value="1"/>
</dbReference>
<protein>
    <recommendedName>
        <fullName evidence="4">Asl1-like glycosyl hydrolase catalytic domain-containing protein</fullName>
    </recommendedName>
</protein>
<comment type="caution">
    <text evidence="2">The sequence shown here is derived from an EMBL/GenBank/DDBJ whole genome shotgun (WGS) entry which is preliminary data.</text>
</comment>
<organism evidence="2 3">
    <name type="scientific">Gryllotalpicola kribbensis</name>
    <dbReference type="NCBI Taxonomy" id="993084"/>
    <lineage>
        <taxon>Bacteria</taxon>
        <taxon>Bacillati</taxon>
        <taxon>Actinomycetota</taxon>
        <taxon>Actinomycetes</taxon>
        <taxon>Micrococcales</taxon>
        <taxon>Microbacteriaceae</taxon>
        <taxon>Gryllotalpicola</taxon>
    </lineage>
</organism>
<evidence type="ECO:0000313" key="3">
    <source>
        <dbReference type="Proteomes" id="UP001500213"/>
    </source>
</evidence>
<dbReference type="SUPFAM" id="SSF51445">
    <property type="entry name" value="(Trans)glycosidases"/>
    <property type="match status" value="1"/>
</dbReference>